<dbReference type="InterPro" id="IPR052894">
    <property type="entry name" value="AsmA-related"/>
</dbReference>
<dbReference type="Proteomes" id="UP000231962">
    <property type="component" value="Unassembled WGS sequence"/>
</dbReference>
<dbReference type="RefSeq" id="WP_100714611.1">
    <property type="nucleotide sequence ID" value="NZ_NPDY01000014.1"/>
</dbReference>
<evidence type="ECO:0000313" key="1">
    <source>
        <dbReference type="EMBL" id="PJZ68921.1"/>
    </source>
</evidence>
<dbReference type="PANTHER" id="PTHR30441:SF8">
    <property type="entry name" value="DUF748 DOMAIN-CONTAINING PROTEIN"/>
    <property type="match status" value="1"/>
</dbReference>
<dbReference type="EMBL" id="NPDZ01000004">
    <property type="protein sequence ID" value="PJZ73460.1"/>
    <property type="molecule type" value="Genomic_DNA"/>
</dbReference>
<dbReference type="NCBIfam" id="NF047499">
    <property type="entry name" value="LIC_11026_fam"/>
    <property type="match status" value="1"/>
</dbReference>
<dbReference type="AlphaFoldDB" id="A0A2M9ZMZ3"/>
<proteinExistence type="predicted"/>
<organism evidence="2 4">
    <name type="scientific">Leptospira perolatii</name>
    <dbReference type="NCBI Taxonomy" id="2023191"/>
    <lineage>
        <taxon>Bacteria</taxon>
        <taxon>Pseudomonadati</taxon>
        <taxon>Spirochaetota</taxon>
        <taxon>Spirochaetia</taxon>
        <taxon>Leptospirales</taxon>
        <taxon>Leptospiraceae</taxon>
        <taxon>Leptospira</taxon>
    </lineage>
</organism>
<gene>
    <name evidence="1" type="ORF">CH360_13645</name>
    <name evidence="2" type="ORF">CH373_08070</name>
</gene>
<comment type="caution">
    <text evidence="2">The sequence shown here is derived from an EMBL/GenBank/DDBJ whole genome shotgun (WGS) entry which is preliminary data.</text>
</comment>
<name>A0A2M9ZMZ3_9LEPT</name>
<dbReference type="GO" id="GO:0090313">
    <property type="term" value="P:regulation of protein targeting to membrane"/>
    <property type="evidence" value="ECO:0007669"/>
    <property type="project" value="TreeGrafter"/>
</dbReference>
<evidence type="ECO:0000313" key="4">
    <source>
        <dbReference type="Proteomes" id="UP000231990"/>
    </source>
</evidence>
<dbReference type="GO" id="GO:0005886">
    <property type="term" value="C:plasma membrane"/>
    <property type="evidence" value="ECO:0007669"/>
    <property type="project" value="TreeGrafter"/>
</dbReference>
<accession>A0A2M9ZMZ3</accession>
<keyword evidence="3" id="KW-1185">Reference proteome</keyword>
<dbReference type="OrthoDB" id="341991at2"/>
<protein>
    <submittedName>
        <fullName evidence="2">Uncharacterized protein</fullName>
    </submittedName>
</protein>
<dbReference type="Proteomes" id="UP000231990">
    <property type="component" value="Unassembled WGS sequence"/>
</dbReference>
<evidence type="ECO:0000313" key="2">
    <source>
        <dbReference type="EMBL" id="PJZ73460.1"/>
    </source>
</evidence>
<dbReference type="PANTHER" id="PTHR30441">
    <property type="entry name" value="DUF748 DOMAIN-CONTAINING PROTEIN"/>
    <property type="match status" value="1"/>
</dbReference>
<evidence type="ECO:0000313" key="3">
    <source>
        <dbReference type="Proteomes" id="UP000231962"/>
    </source>
</evidence>
<dbReference type="EMBL" id="NPDY01000014">
    <property type="protein sequence ID" value="PJZ68921.1"/>
    <property type="molecule type" value="Genomic_DNA"/>
</dbReference>
<sequence length="1008" mass="112244">MDSDLFQSVLKRKLLLSILASITLLYLLLFNSITGQYLFDRYISHAFQGEIRGNVKKFSLLFGIRLIDVSLNSGPDWGGTQILKVKELEFSYNLPALFLGRLKISRIGLEGLDLDLLQKGSEWNLSAFFGPSSPKKKKEEAPLDEIRTYFPVSAYLHLDLKDINIRIRSLKSSYSAGMEGFQLGFELDTVRFWRIPLDLSILELIDDFDLKLNPERTVRIFFLDSSRSLDHPFRLSWVWQEDPNRSGALISKMDIGAEKIPLKVRNQLVAPFGFSLKYDLNVFPKEEEIVLKNLELRVNDDPWLEAEGKLTELESEDRKLRFAIQKSKIRLTPVSEFLRGLGLHTIRLNGEASLAPILIEGTPKDLRILGEIKGSGIDISLGAKRHSIPEFQLDWDGKFDFLTKEEPSGEFPLPWIKQLELKKLKALYNGFSIEGNLGYSGKGNSSDPKVDLFLRLSNFPLGNYVPSLSGTLGAELQVNGKGFSSLSTNLKTTVNGFRFSLGRGHSGNIGLQANLVGSLHFTHKAWNLEFIHLSSLGILASSPGNGNALSLFTSGSISLRNQLSLDLKRTKIETDLDRLIPALPLSLRESMIPVRTQIGNKISVRGDIAYSKIEKNQSVKASLSLDLPGLEISDGRLNVQTSIQGSPPEKIALDELQLIAFGNKFSLGAKGTFKRSKSSDGSPGELVPDISGGLKIFSKEDSYLAKGLTFKGDLGLNFQLSGTKVSGELKSNDSRVYVSNQLCPGPECKLYRVEGLNAKVPFTHDLAVKETKNLIEGNKRKYVLNYGRIHAPNFTIREILGTHPSLKGLPFEYVKPKGNEPGLEANLEYSENFLTMDFLKVFTLDGEILGKDVIVNVGSGDPEKMEYSLALRVKDIDLKQLLPTKSRANIDDGKIKADVNLSGRNLADPVPNLNLFFSVFQIGRDFGKSAINIVAPSNLLTDFIYTSYAVDKIELELSKGLVYAIIQFKRSVLGTLLINLENNQVSQQRMPLANFLKRAQSEIETFNK</sequence>
<reference evidence="3 4" key="1">
    <citation type="submission" date="2017-07" db="EMBL/GenBank/DDBJ databases">
        <title>Leptospira spp. isolated from tropical soils.</title>
        <authorList>
            <person name="Thibeaux R."/>
            <person name="Iraola G."/>
            <person name="Ferres I."/>
            <person name="Bierque E."/>
            <person name="Girault D."/>
            <person name="Soupe-Gilbert M.-E."/>
            <person name="Picardeau M."/>
            <person name="Goarant C."/>
        </authorList>
    </citation>
    <scope>NUCLEOTIDE SEQUENCE [LARGE SCALE GENOMIC DNA]</scope>
    <source>
        <strain evidence="2 4">FH1-B-B1</strain>
        <strain evidence="1 3">FH1-B-C1</strain>
    </source>
</reference>